<dbReference type="GeneID" id="35295185"/>
<comment type="catalytic activity">
    <reaction evidence="10 11">
        <text>holo-[ACP] + malonyl-CoA = malonyl-[ACP] + CoA</text>
        <dbReference type="Rhea" id="RHEA:41792"/>
        <dbReference type="Rhea" id="RHEA-COMP:9623"/>
        <dbReference type="Rhea" id="RHEA-COMP:9685"/>
        <dbReference type="ChEBI" id="CHEBI:57287"/>
        <dbReference type="ChEBI" id="CHEBI:57384"/>
        <dbReference type="ChEBI" id="CHEBI:64479"/>
        <dbReference type="ChEBI" id="CHEBI:78449"/>
        <dbReference type="EC" id="2.3.1.39"/>
    </reaction>
</comment>
<dbReference type="InterPro" id="IPR016035">
    <property type="entry name" value="Acyl_Trfase/lysoPLipase"/>
</dbReference>
<dbReference type="GO" id="GO:0004314">
    <property type="term" value="F:[acyl-carrier-protein] S-malonyltransferase activity"/>
    <property type="evidence" value="ECO:0007669"/>
    <property type="project" value="UniProtKB-EC"/>
</dbReference>
<keyword evidence="15" id="KW-1185">Reference proteome</keyword>
<evidence type="ECO:0000256" key="2">
    <source>
        <dbReference type="ARBA" id="ARBA00013258"/>
    </source>
</evidence>
<dbReference type="InterPro" id="IPR004410">
    <property type="entry name" value="Malonyl_CoA-ACP_transAc_FabD"/>
</dbReference>
<evidence type="ECO:0000256" key="4">
    <source>
        <dbReference type="ARBA" id="ARBA00022516"/>
    </source>
</evidence>
<dbReference type="Gene3D" id="3.30.70.250">
    <property type="entry name" value="Malonyl-CoA ACP transacylase, ACP-binding"/>
    <property type="match status" value="1"/>
</dbReference>
<keyword evidence="5 11" id="KW-0808">Transferase</keyword>
<keyword evidence="7" id="KW-0443">Lipid metabolism</keyword>
<dbReference type="FunFam" id="3.30.70.250:FF:000001">
    <property type="entry name" value="Malonyl CoA-acyl carrier protein transacylase"/>
    <property type="match status" value="1"/>
</dbReference>
<dbReference type="OrthoDB" id="9805460at2"/>
<dbReference type="InterPro" id="IPR016036">
    <property type="entry name" value="Malonyl_transacylase_ACP-bd"/>
</dbReference>
<feature type="domain" description="Malonyl-CoA:ACP transacylase (MAT)" evidence="13">
    <location>
        <begin position="7"/>
        <end position="294"/>
    </location>
</feature>
<evidence type="ECO:0000313" key="14">
    <source>
        <dbReference type="EMBL" id="ARQ06700.1"/>
    </source>
</evidence>
<protein>
    <recommendedName>
        <fullName evidence="3 11">Malonyl CoA-acyl carrier protein transacylase</fullName>
        <ecNumber evidence="2 11">2.3.1.39</ecNumber>
    </recommendedName>
</protein>
<dbReference type="SMART" id="SM00827">
    <property type="entry name" value="PKS_AT"/>
    <property type="match status" value="1"/>
</dbReference>
<keyword evidence="6" id="KW-0276">Fatty acid metabolism</keyword>
<keyword evidence="8" id="KW-0275">Fatty acid biosynthesis</keyword>
<dbReference type="PANTHER" id="PTHR42681">
    <property type="entry name" value="MALONYL-COA-ACYL CARRIER PROTEIN TRANSACYLASE, MITOCHONDRIAL"/>
    <property type="match status" value="1"/>
</dbReference>
<dbReference type="NCBIfam" id="TIGR00128">
    <property type="entry name" value="fabD"/>
    <property type="match status" value="1"/>
</dbReference>
<name>A0A1W7AC80_9STAP</name>
<dbReference type="GO" id="GO:0006633">
    <property type="term" value="P:fatty acid biosynthetic process"/>
    <property type="evidence" value="ECO:0007669"/>
    <property type="project" value="UniProtKB-UniPathway"/>
</dbReference>
<dbReference type="RefSeq" id="WP_086042353.1">
    <property type="nucleotide sequence ID" value="NZ_CBCRZA010000005.1"/>
</dbReference>
<comment type="similarity">
    <text evidence="11">Belongs to the fabD family.</text>
</comment>
<dbReference type="SUPFAM" id="SSF52151">
    <property type="entry name" value="FabD/lysophospholipase-like"/>
    <property type="match status" value="1"/>
</dbReference>
<dbReference type="InterPro" id="IPR050858">
    <property type="entry name" value="Mal-CoA-ACP_Trans/PKS_FabD"/>
</dbReference>
<dbReference type="STRING" id="1855823.MCCS_10530"/>
<evidence type="ECO:0000256" key="3">
    <source>
        <dbReference type="ARBA" id="ARBA00018953"/>
    </source>
</evidence>
<keyword evidence="9 11" id="KW-0012">Acyltransferase</keyword>
<dbReference type="KEGG" id="mcak:MCCS_10530"/>
<dbReference type="AlphaFoldDB" id="A0A1W7AC80"/>
<evidence type="ECO:0000259" key="13">
    <source>
        <dbReference type="SMART" id="SM00827"/>
    </source>
</evidence>
<accession>A0A1W7AC80</accession>
<gene>
    <name evidence="14" type="primary">fabD</name>
    <name evidence="14" type="ORF">MCCS_10530</name>
</gene>
<dbReference type="InterPro" id="IPR001227">
    <property type="entry name" value="Ac_transferase_dom_sf"/>
</dbReference>
<evidence type="ECO:0000256" key="5">
    <source>
        <dbReference type="ARBA" id="ARBA00022679"/>
    </source>
</evidence>
<dbReference type="SUPFAM" id="SSF55048">
    <property type="entry name" value="Probable ACP-binding domain of malonyl-CoA ACP transacylase"/>
    <property type="match status" value="1"/>
</dbReference>
<dbReference type="Proteomes" id="UP000194154">
    <property type="component" value="Chromosome"/>
</dbReference>
<dbReference type="EC" id="2.3.1.39" evidence="2 11"/>
<dbReference type="EMBL" id="CP021059">
    <property type="protein sequence ID" value="ARQ06700.1"/>
    <property type="molecule type" value="Genomic_DNA"/>
</dbReference>
<keyword evidence="4" id="KW-0444">Lipid biosynthesis</keyword>
<dbReference type="InterPro" id="IPR014043">
    <property type="entry name" value="Acyl_transferase_dom"/>
</dbReference>
<evidence type="ECO:0000256" key="11">
    <source>
        <dbReference type="PIRNR" id="PIRNR000446"/>
    </source>
</evidence>
<evidence type="ECO:0000256" key="9">
    <source>
        <dbReference type="ARBA" id="ARBA00023315"/>
    </source>
</evidence>
<organism evidence="14 15">
    <name type="scientific">Macrococcoides canis</name>
    <dbReference type="NCBI Taxonomy" id="1855823"/>
    <lineage>
        <taxon>Bacteria</taxon>
        <taxon>Bacillati</taxon>
        <taxon>Bacillota</taxon>
        <taxon>Bacilli</taxon>
        <taxon>Bacillales</taxon>
        <taxon>Staphylococcaceae</taxon>
        <taxon>Macrococcoides</taxon>
    </lineage>
</organism>
<dbReference type="GO" id="GO:0005829">
    <property type="term" value="C:cytosol"/>
    <property type="evidence" value="ECO:0007669"/>
    <property type="project" value="TreeGrafter"/>
</dbReference>
<proteinExistence type="inferred from homology"/>
<evidence type="ECO:0000256" key="10">
    <source>
        <dbReference type="ARBA" id="ARBA00048462"/>
    </source>
</evidence>
<dbReference type="PIRSF" id="PIRSF000446">
    <property type="entry name" value="Mct"/>
    <property type="match status" value="1"/>
</dbReference>
<reference evidence="14 15" key="1">
    <citation type="journal article" date="2017" name="Int. J. Syst. Evol. Microbiol.">
        <title>Macrococcus canis sp. nov., a skin bacterium associated with infections in dogs.</title>
        <authorList>
            <person name="Gobeli Brawand S."/>
            <person name="Cotting K."/>
            <person name="Gomez-Sanz E."/>
            <person name="Collaud A."/>
            <person name="Thomann A."/>
            <person name="Brodard I."/>
            <person name="Rodriguez-Campos S."/>
            <person name="Strauss C."/>
            <person name="Perreten V."/>
        </authorList>
    </citation>
    <scope>NUCLEOTIDE SEQUENCE [LARGE SCALE GENOMIC DNA]</scope>
    <source>
        <strain evidence="14 15">KM45013</strain>
    </source>
</reference>
<dbReference type="InterPro" id="IPR024925">
    <property type="entry name" value="Malonyl_CoA-ACP_transAc"/>
</dbReference>
<dbReference type="UniPathway" id="UPA00094"/>
<sequence length="298" mass="32915">MSKRALLFPGQGSQFIGMTQDFNDQGKDTINELNSLLDIDLVNIMYNDDAVNETQYTQPAILMHSVALLAQFQQSFDYCLGHSLGEYSALVASGVLTQEDAVRIVYKRGQLMSTAYPQGVGKMAAIMGSDRNVIEAACTAVSNDEHLLNIANINGPGQIVVSGHAQSIDALIDRKQELGLKKIIPLNVSGPFHSELMKVIEAEFRAYLEQFDFQDAHVPVVQNVNALPETDAKRIKENLVKQLYAPVEFTDSIRFLIDQGVTEFIEIGPKKVLTALVKKIDRNVTVKNITTTNEISEV</sequence>
<dbReference type="PANTHER" id="PTHR42681:SF1">
    <property type="entry name" value="MALONYL-COA-ACYL CARRIER PROTEIN TRANSACYLASE, MITOCHONDRIAL"/>
    <property type="match status" value="1"/>
</dbReference>
<feature type="active site" evidence="12">
    <location>
        <position position="83"/>
    </location>
</feature>
<evidence type="ECO:0000256" key="7">
    <source>
        <dbReference type="ARBA" id="ARBA00023098"/>
    </source>
</evidence>
<dbReference type="Pfam" id="PF00698">
    <property type="entry name" value="Acyl_transf_1"/>
    <property type="match status" value="1"/>
</dbReference>
<comment type="pathway">
    <text evidence="1">Lipid metabolism; fatty acid biosynthesis.</text>
</comment>
<dbReference type="Gene3D" id="3.40.366.10">
    <property type="entry name" value="Malonyl-Coenzyme A Acyl Carrier Protein, domain 2"/>
    <property type="match status" value="1"/>
</dbReference>
<evidence type="ECO:0000256" key="6">
    <source>
        <dbReference type="ARBA" id="ARBA00022832"/>
    </source>
</evidence>
<evidence type="ECO:0000256" key="1">
    <source>
        <dbReference type="ARBA" id="ARBA00005194"/>
    </source>
</evidence>
<evidence type="ECO:0000256" key="12">
    <source>
        <dbReference type="PIRSR" id="PIRSR000446-1"/>
    </source>
</evidence>
<evidence type="ECO:0000256" key="8">
    <source>
        <dbReference type="ARBA" id="ARBA00023160"/>
    </source>
</evidence>
<feature type="active site" evidence="12">
    <location>
        <position position="193"/>
    </location>
</feature>
<evidence type="ECO:0000313" key="15">
    <source>
        <dbReference type="Proteomes" id="UP000194154"/>
    </source>
</evidence>